<dbReference type="EMBL" id="BKCJ010000669">
    <property type="protein sequence ID" value="GEU35244.1"/>
    <property type="molecule type" value="Genomic_DNA"/>
</dbReference>
<dbReference type="Gene3D" id="3.60.10.10">
    <property type="entry name" value="Endonuclease/exonuclease/phosphatase"/>
    <property type="match status" value="1"/>
</dbReference>
<evidence type="ECO:0000313" key="2">
    <source>
        <dbReference type="EMBL" id="GEU35244.1"/>
    </source>
</evidence>
<dbReference type="PANTHER" id="PTHR33710">
    <property type="entry name" value="BNAC02G09200D PROTEIN"/>
    <property type="match status" value="1"/>
</dbReference>
<keyword evidence="1" id="KW-0812">Transmembrane</keyword>
<gene>
    <name evidence="2" type="ORF">Tci_007222</name>
</gene>
<reference evidence="2" key="1">
    <citation type="journal article" date="2019" name="Sci. Rep.">
        <title>Draft genome of Tanacetum cinerariifolium, the natural source of mosquito coil.</title>
        <authorList>
            <person name="Yamashiro T."/>
            <person name="Shiraishi A."/>
            <person name="Satake H."/>
            <person name="Nakayama K."/>
        </authorList>
    </citation>
    <scope>NUCLEOTIDE SEQUENCE</scope>
</reference>
<dbReference type="PANTHER" id="PTHR33710:SF77">
    <property type="entry name" value="DNASE I-LIKE SUPERFAMILY PROTEIN"/>
    <property type="match status" value="1"/>
</dbReference>
<dbReference type="AlphaFoldDB" id="A0A6L2JHV4"/>
<dbReference type="InterPro" id="IPR036691">
    <property type="entry name" value="Endo/exonu/phosph_ase_sf"/>
</dbReference>
<accession>A0A6L2JHV4</accession>
<organism evidence="2">
    <name type="scientific">Tanacetum cinerariifolium</name>
    <name type="common">Dalmatian daisy</name>
    <name type="synonym">Chrysanthemum cinerariifolium</name>
    <dbReference type="NCBI Taxonomy" id="118510"/>
    <lineage>
        <taxon>Eukaryota</taxon>
        <taxon>Viridiplantae</taxon>
        <taxon>Streptophyta</taxon>
        <taxon>Embryophyta</taxon>
        <taxon>Tracheophyta</taxon>
        <taxon>Spermatophyta</taxon>
        <taxon>Magnoliopsida</taxon>
        <taxon>eudicotyledons</taxon>
        <taxon>Gunneridae</taxon>
        <taxon>Pentapetalae</taxon>
        <taxon>asterids</taxon>
        <taxon>campanulids</taxon>
        <taxon>Asterales</taxon>
        <taxon>Asteraceae</taxon>
        <taxon>Asteroideae</taxon>
        <taxon>Anthemideae</taxon>
        <taxon>Anthemidinae</taxon>
        <taxon>Tanacetum</taxon>
    </lineage>
</organism>
<name>A0A6L2JHV4_TANCI</name>
<keyword evidence="1" id="KW-1133">Transmembrane helix</keyword>
<evidence type="ECO:0000256" key="1">
    <source>
        <dbReference type="SAM" id="Phobius"/>
    </source>
</evidence>
<keyword evidence="1" id="KW-0472">Membrane</keyword>
<comment type="caution">
    <text evidence="2">The sequence shown here is derived from an EMBL/GenBank/DDBJ whole genome shotgun (WGS) entry which is preliminary data.</text>
</comment>
<proteinExistence type="predicted"/>
<sequence>MTTVNQGMSVEEIKWVVAQRVANAIEAIAIYETKTNLAHKSMSQTERQEEKVAENASNKRKWECNYNGSLSQQNKGHKAVHCKVRKLQEEGRYKRCLKKAGKIDFARVLVEVSAEDDLPNVLEIEYPPLGNRPSRIGMLEVKYQWRPPLCTHCKTFGHSTLSCKIRPRTDDEISTNTIKEAINVNSSGVTDSSADLNEGVDNGRRQLVENQKQYGNGQKKNSKLNAGTGFAQGNVGKKPLYQYRNDPNFSCNDGDDTDDMGGINVNDEFESKVWPELKEEVDILMEASIYPSKQVRMDWSIHQMDYFYKNCHKFHLDPIIEDDEGDVESDVEGIAMDMKLKFDVNDVNKSEINTATFFVVFLRLMFKRGTYLRSVIVFLVIGVRLLTAPLVLLDKPWTILDDFNACLDPSERSRGSSKFTTAVADFRDCVEDIEVEDIAMTGLRFTWNKKPGREGGLLKKLDRVMGNSSFVSSFPSSFAHFLPYMLSDHSPAVIAIPKIASVKAKPFKFHNFLTTKDDFIPVVKRVWSNKVEGFAMFGLVSKLKLLKKPLRKLCFEQGNLYDNVKKLKSEFAAVQSAMDVDPHNNSLRSEELRVLKDYKTALKDEESFLRQKSKVEWLNVGDRNSKYFHNVVKGKCNRNRISYVEDMEGNPFHGNSVGDQFVRHLKSVLGKCSKGCPIKDPSGMFLKMLSGPNALYMVRRVSDEEIKMALFDIDGNKAPGPDGGFFLNGKLLKEVNATVISLVPKIKGSLNDLVDVNQSAFIPSRQISDNILLSQELMRNYHRSRGHAKCAFKIDIEKANAWVKAGRSAIFVPVYSRYGSPEFDDLLLFCNGDSKSVSVMKKALSEFLGMSGLLPNCSKSTVFFGNDCHVLIDKAWKRILDWKNKSLSFAGRLQLIRMIASSGLNLQSKVANVIKNGEWNWPVNLSNTFDALNVISPPCISEGKNDKVVWKSCNGGLLDFSMSNVWENIRMHGALVS</sequence>
<feature type="transmembrane region" description="Helical" evidence="1">
    <location>
        <begin position="371"/>
        <end position="393"/>
    </location>
</feature>
<evidence type="ECO:0008006" key="3">
    <source>
        <dbReference type="Google" id="ProtNLM"/>
    </source>
</evidence>
<protein>
    <recommendedName>
        <fullName evidence="3">RNA-directed DNA polymerase, eukaryota, reverse transcriptase zinc-binding domain protein</fullName>
    </recommendedName>
</protein>